<dbReference type="PANTHER" id="PTHR30572">
    <property type="entry name" value="MEMBRANE COMPONENT OF TRANSPORTER-RELATED"/>
    <property type="match status" value="1"/>
</dbReference>
<evidence type="ECO:0000256" key="1">
    <source>
        <dbReference type="ARBA" id="ARBA00004651"/>
    </source>
</evidence>
<feature type="domain" description="MacB-like periplasmic core" evidence="9">
    <location>
        <begin position="23"/>
        <end position="238"/>
    </location>
</feature>
<name>A0A833L0F9_UNCSA</name>
<evidence type="ECO:0000256" key="2">
    <source>
        <dbReference type="ARBA" id="ARBA00022475"/>
    </source>
</evidence>
<feature type="transmembrane region" description="Helical" evidence="7">
    <location>
        <begin position="358"/>
        <end position="380"/>
    </location>
</feature>
<evidence type="ECO:0000256" key="7">
    <source>
        <dbReference type="SAM" id="Phobius"/>
    </source>
</evidence>
<keyword evidence="2" id="KW-1003">Cell membrane</keyword>
<evidence type="ECO:0000259" key="9">
    <source>
        <dbReference type="Pfam" id="PF12704"/>
    </source>
</evidence>
<dbReference type="GO" id="GO:0005886">
    <property type="term" value="C:plasma membrane"/>
    <property type="evidence" value="ECO:0007669"/>
    <property type="project" value="UniProtKB-SubCell"/>
</dbReference>
<sequence>MIFLFYESLKQAIRSLLSNKVRTLLTMLGVIIGIFSVITLVTIGEGAKTYVTDQVKNLGAGYDSFALVAGKETHSPPNPKFTFADIAYIKSRVPEIKDIVAFNPGSGDIYYGKKTVKTPVIIGTTANMLELMGGKLQSGRFFSQRDIENRKKVVVIGPKIASEFFGAGNPIGEKIKLRGDTFLIIGVSEAKGSIGPMDMDKRIIIPVTVSKNMLGNNKILRFNIFPNDPNKLNEVMTKVRIVVERRIKSDDFRFMTQQGIMKIVNNILTALTSFVTGIAAISLIVGGIGIMNIMLVAVNERIREIGVRKAIGAKKKDIIVQFLVESMMISLIGGFFGIFFGILGAFLIMWAIKGTLVIAMWAVVLATVVSAAVGIFFGVYPAFRAASLDPVIALRYE</sequence>
<dbReference type="InterPro" id="IPR025857">
    <property type="entry name" value="MacB_PCD"/>
</dbReference>
<accession>A0A833L0F9</accession>
<dbReference type="Proteomes" id="UP000488506">
    <property type="component" value="Unassembled WGS sequence"/>
</dbReference>
<dbReference type="EMBL" id="WPAF01000019">
    <property type="protein sequence ID" value="KAF0133727.1"/>
    <property type="molecule type" value="Genomic_DNA"/>
</dbReference>
<feature type="transmembrane region" description="Helical" evidence="7">
    <location>
        <begin position="21"/>
        <end position="43"/>
    </location>
</feature>
<keyword evidence="3 7" id="KW-0812">Transmembrane</keyword>
<evidence type="ECO:0008006" key="12">
    <source>
        <dbReference type="Google" id="ProtNLM"/>
    </source>
</evidence>
<dbReference type="AlphaFoldDB" id="A0A833L0F9"/>
<evidence type="ECO:0000256" key="4">
    <source>
        <dbReference type="ARBA" id="ARBA00022989"/>
    </source>
</evidence>
<keyword evidence="5 7" id="KW-0472">Membrane</keyword>
<dbReference type="PANTHER" id="PTHR30572:SF4">
    <property type="entry name" value="ABC TRANSPORTER PERMEASE YTRF"/>
    <property type="match status" value="1"/>
</dbReference>
<reference evidence="10 11" key="1">
    <citation type="submission" date="2019-12" db="EMBL/GenBank/DDBJ databases">
        <authorList>
            <person name="Wolfe R."/>
            <person name="Danczak R."/>
            <person name="Wilkins M."/>
        </authorList>
    </citation>
    <scope>NUCLEOTIDE SEQUENCE [LARGE SCALE GENOMIC DNA]</scope>
    <source>
        <strain evidence="10">X2_MaxBin.013</strain>
    </source>
</reference>
<feature type="transmembrane region" description="Helical" evidence="7">
    <location>
        <begin position="319"/>
        <end position="352"/>
    </location>
</feature>
<dbReference type="GO" id="GO:0022857">
    <property type="term" value="F:transmembrane transporter activity"/>
    <property type="evidence" value="ECO:0007669"/>
    <property type="project" value="TreeGrafter"/>
</dbReference>
<feature type="transmembrane region" description="Helical" evidence="7">
    <location>
        <begin position="274"/>
        <end position="298"/>
    </location>
</feature>
<dbReference type="Pfam" id="PF02687">
    <property type="entry name" value="FtsX"/>
    <property type="match status" value="1"/>
</dbReference>
<protein>
    <recommendedName>
        <fullName evidence="12">FtsX-like permease family protein</fullName>
    </recommendedName>
</protein>
<keyword evidence="4 7" id="KW-1133">Transmembrane helix</keyword>
<dbReference type="Pfam" id="PF12704">
    <property type="entry name" value="MacB_PCD"/>
    <property type="match status" value="1"/>
</dbReference>
<dbReference type="InterPro" id="IPR050250">
    <property type="entry name" value="Macrolide_Exporter_MacB"/>
</dbReference>
<comment type="subcellular location">
    <subcellularLocation>
        <location evidence="1">Cell membrane</location>
        <topology evidence="1">Multi-pass membrane protein</topology>
    </subcellularLocation>
</comment>
<evidence type="ECO:0000256" key="6">
    <source>
        <dbReference type="ARBA" id="ARBA00038076"/>
    </source>
</evidence>
<organism evidence="10 11">
    <name type="scientific">Candidatus Saganbacteria bacterium</name>
    <dbReference type="NCBI Taxonomy" id="2575572"/>
    <lineage>
        <taxon>Bacteria</taxon>
        <taxon>Bacillati</taxon>
        <taxon>Saganbacteria</taxon>
    </lineage>
</organism>
<evidence type="ECO:0000256" key="3">
    <source>
        <dbReference type="ARBA" id="ARBA00022692"/>
    </source>
</evidence>
<feature type="domain" description="ABC3 transporter permease C-terminal" evidence="8">
    <location>
        <begin position="278"/>
        <end position="390"/>
    </location>
</feature>
<comment type="similarity">
    <text evidence="6">Belongs to the ABC-4 integral membrane protein family.</text>
</comment>
<evidence type="ECO:0000313" key="10">
    <source>
        <dbReference type="EMBL" id="KAF0133727.1"/>
    </source>
</evidence>
<evidence type="ECO:0000256" key="5">
    <source>
        <dbReference type="ARBA" id="ARBA00023136"/>
    </source>
</evidence>
<proteinExistence type="inferred from homology"/>
<gene>
    <name evidence="10" type="ORF">FD145_1117</name>
</gene>
<evidence type="ECO:0000259" key="8">
    <source>
        <dbReference type="Pfam" id="PF02687"/>
    </source>
</evidence>
<evidence type="ECO:0000313" key="11">
    <source>
        <dbReference type="Proteomes" id="UP000488506"/>
    </source>
</evidence>
<comment type="caution">
    <text evidence="10">The sequence shown here is derived from an EMBL/GenBank/DDBJ whole genome shotgun (WGS) entry which is preliminary data.</text>
</comment>
<dbReference type="InterPro" id="IPR003838">
    <property type="entry name" value="ABC3_permease_C"/>
</dbReference>